<dbReference type="RefSeq" id="WP_245940554.1">
    <property type="nucleotide sequence ID" value="NZ_QNSB01000005.1"/>
</dbReference>
<evidence type="ECO:0000256" key="5">
    <source>
        <dbReference type="ARBA" id="ARBA00022989"/>
    </source>
</evidence>
<name>A0A366IKJ2_9MICO</name>
<reference evidence="9 10" key="1">
    <citation type="submission" date="2018-06" db="EMBL/GenBank/DDBJ databases">
        <title>Freshwater and sediment microbial communities from various areas in North America, analyzing microbe dynamics in response to fracking.</title>
        <authorList>
            <person name="Lamendella R."/>
        </authorList>
    </citation>
    <scope>NUCLEOTIDE SEQUENCE [LARGE SCALE GENOMIC DNA]</scope>
    <source>
        <strain evidence="9 10">3b_TX</strain>
    </source>
</reference>
<dbReference type="GO" id="GO:0005886">
    <property type="term" value="C:plasma membrane"/>
    <property type="evidence" value="ECO:0007669"/>
    <property type="project" value="UniProtKB-SubCell"/>
</dbReference>
<evidence type="ECO:0000256" key="3">
    <source>
        <dbReference type="ARBA" id="ARBA00022475"/>
    </source>
</evidence>
<protein>
    <submittedName>
        <fullName evidence="9">Multicomponent Na+:H+ antiporter subunit E</fullName>
    </submittedName>
</protein>
<dbReference type="EMBL" id="QNSB01000005">
    <property type="protein sequence ID" value="RBP71435.1"/>
    <property type="molecule type" value="Genomic_DNA"/>
</dbReference>
<evidence type="ECO:0000313" key="10">
    <source>
        <dbReference type="Proteomes" id="UP000253509"/>
    </source>
</evidence>
<keyword evidence="6 8" id="KW-0472">Membrane</keyword>
<comment type="similarity">
    <text evidence="2">Belongs to the CPA3 antiporters (TC 2.A.63) subunit E family.</text>
</comment>
<evidence type="ECO:0000256" key="1">
    <source>
        <dbReference type="ARBA" id="ARBA00004651"/>
    </source>
</evidence>
<comment type="subcellular location">
    <subcellularLocation>
        <location evidence="1">Cell membrane</location>
        <topology evidence="1">Multi-pass membrane protein</topology>
    </subcellularLocation>
</comment>
<evidence type="ECO:0000256" key="4">
    <source>
        <dbReference type="ARBA" id="ARBA00022692"/>
    </source>
</evidence>
<keyword evidence="10" id="KW-1185">Reference proteome</keyword>
<organism evidence="9 10">
    <name type="scientific">Brevibacterium celere</name>
    <dbReference type="NCBI Taxonomy" id="225845"/>
    <lineage>
        <taxon>Bacteria</taxon>
        <taxon>Bacillati</taxon>
        <taxon>Actinomycetota</taxon>
        <taxon>Actinomycetes</taxon>
        <taxon>Micrococcales</taxon>
        <taxon>Brevibacteriaceae</taxon>
        <taxon>Brevibacterium</taxon>
    </lineage>
</organism>
<proteinExistence type="inferred from homology"/>
<feature type="region of interest" description="Disordered" evidence="7">
    <location>
        <begin position="119"/>
        <end position="154"/>
    </location>
</feature>
<keyword evidence="4 8" id="KW-0812">Transmembrane</keyword>
<dbReference type="GO" id="GO:0008324">
    <property type="term" value="F:monoatomic cation transmembrane transporter activity"/>
    <property type="evidence" value="ECO:0007669"/>
    <property type="project" value="InterPro"/>
</dbReference>
<comment type="caution">
    <text evidence="9">The sequence shown here is derived from an EMBL/GenBank/DDBJ whole genome shotgun (WGS) entry which is preliminary data.</text>
</comment>
<accession>A0A366IKJ2</accession>
<keyword evidence="3" id="KW-1003">Cell membrane</keyword>
<feature type="compositionally biased region" description="Basic and acidic residues" evidence="7">
    <location>
        <begin position="137"/>
        <end position="148"/>
    </location>
</feature>
<dbReference type="InterPro" id="IPR002758">
    <property type="entry name" value="Cation_antiport_E"/>
</dbReference>
<dbReference type="PANTHER" id="PTHR34584">
    <property type="entry name" value="NA(+)/H(+) ANTIPORTER SUBUNIT E1"/>
    <property type="match status" value="1"/>
</dbReference>
<evidence type="ECO:0000313" key="9">
    <source>
        <dbReference type="EMBL" id="RBP71435.1"/>
    </source>
</evidence>
<feature type="transmembrane region" description="Helical" evidence="8">
    <location>
        <begin position="12"/>
        <end position="30"/>
    </location>
</feature>
<evidence type="ECO:0000256" key="8">
    <source>
        <dbReference type="SAM" id="Phobius"/>
    </source>
</evidence>
<dbReference type="Pfam" id="PF01899">
    <property type="entry name" value="MNHE"/>
    <property type="match status" value="1"/>
</dbReference>
<dbReference type="AlphaFoldDB" id="A0A366IKJ2"/>
<evidence type="ECO:0000256" key="6">
    <source>
        <dbReference type="ARBA" id="ARBA00023136"/>
    </source>
</evidence>
<dbReference type="Proteomes" id="UP000253509">
    <property type="component" value="Unassembled WGS sequence"/>
</dbReference>
<sequence>MMRILHGISYVLYITWAIITGSMTIITRLFRVGRPYAQPMIVEVPLRCATDLEVTLFASSITITPGTLVTAIAAGTSTTPPVLFVHALFEESEETALEGLYDMESRLLAMTRGRGPATAAPTAVSVERSVQSENAVETERAARTRAAVDQEDQL</sequence>
<evidence type="ECO:0000256" key="7">
    <source>
        <dbReference type="SAM" id="MobiDB-lite"/>
    </source>
</evidence>
<keyword evidence="5 8" id="KW-1133">Transmembrane helix</keyword>
<gene>
    <name evidence="9" type="ORF">DFO65_10533</name>
</gene>
<dbReference type="PANTHER" id="PTHR34584:SF1">
    <property type="entry name" value="NA(+)_H(+) ANTIPORTER SUBUNIT E1"/>
    <property type="match status" value="1"/>
</dbReference>
<evidence type="ECO:0000256" key="2">
    <source>
        <dbReference type="ARBA" id="ARBA00006228"/>
    </source>
</evidence>